<dbReference type="RefSeq" id="XP_026673549.1">
    <property type="nucleotide sequence ID" value="XM_026817748.1"/>
</dbReference>
<reference evidence="2 3" key="1">
    <citation type="submission" date="2025-04" db="UniProtKB">
        <authorList>
            <consortium name="RefSeq"/>
        </authorList>
    </citation>
    <scope>IDENTIFICATION</scope>
    <source>
        <tissue evidence="2 3">Whole body</tissue>
    </source>
</reference>
<evidence type="ECO:0000313" key="3">
    <source>
        <dbReference type="RefSeq" id="XP_026673549.1"/>
    </source>
</evidence>
<dbReference type="KEGG" id="ccal:113464942"/>
<sequence>MSLVNSSASIISARVSYTKSNGTRTTEHSQPNGMVWRSVETVDSFGMNWSSKVRDFRPRSAIIFGCRLGVTKLSESSDASDLGPLRLWNHRERDTQGHTRPQCGGWDDVRKLRPAKLIPSTLGGSFRFLISQRRRGATEPN</sequence>
<dbReference type="AlphaFoldDB" id="A0AAJ7S9V9"/>
<proteinExistence type="predicted"/>
<accession>A0AAJ7S9V9</accession>
<gene>
    <name evidence="2 3" type="primary">LOC113464942</name>
</gene>
<dbReference type="RefSeq" id="XP_026673548.1">
    <property type="nucleotide sequence ID" value="XM_026817747.1"/>
</dbReference>
<keyword evidence="1" id="KW-1185">Reference proteome</keyword>
<dbReference type="GeneID" id="113464942"/>
<protein>
    <submittedName>
        <fullName evidence="2 3">Uncharacterized protein LOC113464942 isoform X1</fullName>
    </submittedName>
</protein>
<organism evidence="1 2">
    <name type="scientific">Ceratina calcarata</name>
    <dbReference type="NCBI Taxonomy" id="156304"/>
    <lineage>
        <taxon>Eukaryota</taxon>
        <taxon>Metazoa</taxon>
        <taxon>Ecdysozoa</taxon>
        <taxon>Arthropoda</taxon>
        <taxon>Hexapoda</taxon>
        <taxon>Insecta</taxon>
        <taxon>Pterygota</taxon>
        <taxon>Neoptera</taxon>
        <taxon>Endopterygota</taxon>
        <taxon>Hymenoptera</taxon>
        <taxon>Apocrita</taxon>
        <taxon>Aculeata</taxon>
        <taxon>Apoidea</taxon>
        <taxon>Anthophila</taxon>
        <taxon>Apidae</taxon>
        <taxon>Ceratina</taxon>
        <taxon>Zadontomerus</taxon>
    </lineage>
</organism>
<evidence type="ECO:0000313" key="1">
    <source>
        <dbReference type="Proteomes" id="UP000694925"/>
    </source>
</evidence>
<evidence type="ECO:0000313" key="2">
    <source>
        <dbReference type="RefSeq" id="XP_026673548.1"/>
    </source>
</evidence>
<dbReference type="Proteomes" id="UP000694925">
    <property type="component" value="Unplaced"/>
</dbReference>
<name>A0AAJ7S9V9_9HYME</name>